<gene>
    <name evidence="2" type="ORF">SHERM_26031</name>
</gene>
<evidence type="ECO:0000313" key="3">
    <source>
        <dbReference type="Proteomes" id="UP001153555"/>
    </source>
</evidence>
<evidence type="ECO:0000313" key="2">
    <source>
        <dbReference type="EMBL" id="CAA0830612.1"/>
    </source>
</evidence>
<feature type="compositionally biased region" description="Basic and acidic residues" evidence="1">
    <location>
        <begin position="141"/>
        <end position="159"/>
    </location>
</feature>
<sequence>MAANNSGFKLYNSNSSNNSSGGVGVGGAMSNSTSGSLIPATAGNYSNDSPSNNYDGIAAGILSNSNRNPLLDSSLIPGLKHDTGLAVEWSIDEQYKLEQGLVKYANEPNIMRYIKIAASLQDKSVRDVALRCRWMNRKRRKPEDESSGKKVKDRKEKLTESTTKNTICSASSMHVPGYSLTKNHQHPSGYMLSGVLSGTTRHLLEENNQAFGQISANLSSLKLQENIDLFSRTRNNLTTILNDMRNMPGIMNRMPPLPVLLNEDLASSIFVHSSQPMIFGSSSSVPMKQEWGC</sequence>
<feature type="region of interest" description="Disordered" evidence="1">
    <location>
        <begin position="138"/>
        <end position="163"/>
    </location>
</feature>
<dbReference type="OrthoDB" id="19768at2759"/>
<organism evidence="2 3">
    <name type="scientific">Striga hermonthica</name>
    <name type="common">Purple witchweed</name>
    <name type="synonym">Buchnera hermonthica</name>
    <dbReference type="NCBI Taxonomy" id="68872"/>
    <lineage>
        <taxon>Eukaryota</taxon>
        <taxon>Viridiplantae</taxon>
        <taxon>Streptophyta</taxon>
        <taxon>Embryophyta</taxon>
        <taxon>Tracheophyta</taxon>
        <taxon>Spermatophyta</taxon>
        <taxon>Magnoliopsida</taxon>
        <taxon>eudicotyledons</taxon>
        <taxon>Gunneridae</taxon>
        <taxon>Pentapetalae</taxon>
        <taxon>asterids</taxon>
        <taxon>lamiids</taxon>
        <taxon>Lamiales</taxon>
        <taxon>Orobanchaceae</taxon>
        <taxon>Buchnereae</taxon>
        <taxon>Striga</taxon>
    </lineage>
</organism>
<name>A0A9N7RHZ4_STRHE</name>
<dbReference type="Proteomes" id="UP001153555">
    <property type="component" value="Unassembled WGS sequence"/>
</dbReference>
<dbReference type="PANTHER" id="PTHR14000">
    <property type="entry name" value="FINGER CCCH DOMAIN PROTEIN, PUTATIVE (DUF3755)-RELATED"/>
    <property type="match status" value="1"/>
</dbReference>
<accession>A0A9N7RHZ4</accession>
<dbReference type="PANTHER" id="PTHR14000:SF6">
    <property type="entry name" value="OS02G0631200 PROTEIN"/>
    <property type="match status" value="1"/>
</dbReference>
<evidence type="ECO:0000256" key="1">
    <source>
        <dbReference type="SAM" id="MobiDB-lite"/>
    </source>
</evidence>
<comment type="caution">
    <text evidence="2">The sequence shown here is derived from an EMBL/GenBank/DDBJ whole genome shotgun (WGS) entry which is preliminary data.</text>
</comment>
<dbReference type="InterPro" id="IPR022228">
    <property type="entry name" value="DUF3755"/>
</dbReference>
<dbReference type="EMBL" id="CACSLK010027829">
    <property type="protein sequence ID" value="CAA0830612.1"/>
    <property type="molecule type" value="Genomic_DNA"/>
</dbReference>
<dbReference type="AlphaFoldDB" id="A0A9N7RHZ4"/>
<protein>
    <submittedName>
        <fullName evidence="2">Uncharacterized protein</fullName>
    </submittedName>
</protein>
<proteinExistence type="predicted"/>
<reference evidence="2" key="1">
    <citation type="submission" date="2019-12" db="EMBL/GenBank/DDBJ databases">
        <authorList>
            <person name="Scholes J."/>
        </authorList>
    </citation>
    <scope>NUCLEOTIDE SEQUENCE</scope>
</reference>
<keyword evidence="3" id="KW-1185">Reference proteome</keyword>
<dbReference type="Pfam" id="PF12579">
    <property type="entry name" value="DUF3755"/>
    <property type="match status" value="1"/>
</dbReference>